<dbReference type="Gene3D" id="3.30.1370.10">
    <property type="entry name" value="K Homology domain, type 1"/>
    <property type="match status" value="1"/>
</dbReference>
<dbReference type="GO" id="GO:0003729">
    <property type="term" value="F:mRNA binding"/>
    <property type="evidence" value="ECO:0007669"/>
    <property type="project" value="TreeGrafter"/>
</dbReference>
<feature type="compositionally biased region" description="Polar residues" evidence="3">
    <location>
        <begin position="532"/>
        <end position="542"/>
    </location>
</feature>
<dbReference type="PANTHER" id="PTHR11208:SF98">
    <property type="entry name" value="RNA-BINDING KH DOMAIN-CONTAINING PROTEIN"/>
    <property type="match status" value="1"/>
</dbReference>
<dbReference type="RefSeq" id="XP_030954559.1">
    <property type="nucleotide sequence ID" value="XM_031098699.1"/>
</dbReference>
<sequence length="841" mass="88870">MSAKVDTTSAVEISSTKMSGTTASSVTPSSSQKVSKFAAKSGFVIPKNKLSGSLVPIFRVKKPGGGDAADEESTKVVQRKTKWGPDLTQDAAVKRGRALAYQTRVDQITQQLILGSLDAGDTQDSSITAEKLDHRSPSPQRNSEKSELLELEKREAIGELLKLNPSYKVPPDYKPLLKESRVPIPVKEYPGFNIIGLLFGPGGENQKRLEKETGAKIQVYGNKAETGEKGEIKPSDGNEVQGAYEELYVQISAETFEKVDAAVSIVELLVSSVSGNLAAVSTASTSVSGDNSDVLTQRQDAATSHMFPTGVVHQGALQPEARPTQTPLQGQFQFPGLWFPSGQSHSAMHASPGLFPPNPSAPSLNNYVHLSSSPLNPSNMPSLFGPRPTPMVGFNSILQNPPAVPPRPQPPTQVLQNPYMGGPFGHIGQHRNLSMAALQPSSAQPNVSGPFPFTSSQPPPTRPLMVSLPQPMSGIQPRSISDRPLTSSGSSTVWSAHGSASASLGLSNMGQMAPPNQPHPQNPQPGVASMAPPSNMSTTSLGSPIIFPQPSTPQFSSNVANRPFATPHFTLNPPPQGGNPASFSASLHQTQAPNSSTNPGLGSAPIPSPSSTQPPLPLQAGRPNSVSGSTTNFTSIKPPIVTAPSSGDFTFQPHRPQNPVSQTVPTALSSQPASQSTLQMQPPTTQAPSFHLAMPKITPQPGNQVFQRPQFSNPVGQLQAPVSAVPYSRSQTPTGPPRLPAYPNASVAPRTPLPQMGPRSFNPAPQMPNLPGPILPRPGNSLQLQQNYPARPTRPEIHLAPNQQFSNTFAFASSKPGSKPAGQQIYDPFSPTSVPTSKSEG</sequence>
<keyword evidence="1 2" id="KW-0694">RNA-binding</keyword>
<protein>
    <recommendedName>
        <fullName evidence="4">K Homology domain-containing protein</fullName>
    </recommendedName>
</protein>
<feature type="compositionally biased region" description="Pro residues" evidence="3">
    <location>
        <begin position="606"/>
        <end position="617"/>
    </location>
</feature>
<dbReference type="InterPro" id="IPR055256">
    <property type="entry name" value="KH_1_KHDC4/BBP-like"/>
</dbReference>
<dbReference type="SUPFAM" id="SSF54791">
    <property type="entry name" value="Eukaryotic type KH-domain (KH-domain type I)"/>
    <property type="match status" value="1"/>
</dbReference>
<name>A0A7N2KLC2_QUELO</name>
<dbReference type="OrthoDB" id="6777263at2759"/>
<dbReference type="FunFam" id="3.30.1370.10:FF:000097">
    <property type="entry name" value="Splicing factor-like protein 1 isoform A"/>
    <property type="match status" value="1"/>
</dbReference>
<dbReference type="GO" id="GO:0005634">
    <property type="term" value="C:nucleus"/>
    <property type="evidence" value="ECO:0007669"/>
    <property type="project" value="TreeGrafter"/>
</dbReference>
<feature type="region of interest" description="Disordered" evidence="3">
    <location>
        <begin position="777"/>
        <end position="841"/>
    </location>
</feature>
<feature type="compositionally biased region" description="Polar residues" evidence="3">
    <location>
        <begin position="579"/>
        <end position="600"/>
    </location>
</feature>
<dbReference type="EMBL" id="LRBV02000001">
    <property type="status" value="NOT_ANNOTATED_CDS"/>
    <property type="molecule type" value="Genomic_DNA"/>
</dbReference>
<dbReference type="RefSeq" id="XP_030954551.1">
    <property type="nucleotide sequence ID" value="XM_031098691.1"/>
</dbReference>
<feature type="compositionally biased region" description="Polar residues" evidence="3">
    <location>
        <begin position="830"/>
        <end position="841"/>
    </location>
</feature>
<evidence type="ECO:0000259" key="4">
    <source>
        <dbReference type="SMART" id="SM00322"/>
    </source>
</evidence>
<evidence type="ECO:0000256" key="1">
    <source>
        <dbReference type="ARBA" id="ARBA00022884"/>
    </source>
</evidence>
<dbReference type="InParanoid" id="A0A7N2KLC2"/>
<feature type="compositionally biased region" description="Polar residues" evidence="3">
    <location>
        <begin position="622"/>
        <end position="635"/>
    </location>
</feature>
<dbReference type="EnsemblPlants" id="QL01p007989:mrna">
    <property type="protein sequence ID" value="QL01p007989:mrna"/>
    <property type="gene ID" value="QL01p007989"/>
</dbReference>
<feature type="region of interest" description="Disordered" evidence="3">
    <location>
        <begin position="439"/>
        <end position="688"/>
    </location>
</feature>
<organism evidence="5 6">
    <name type="scientific">Quercus lobata</name>
    <name type="common">Valley oak</name>
    <dbReference type="NCBI Taxonomy" id="97700"/>
    <lineage>
        <taxon>Eukaryota</taxon>
        <taxon>Viridiplantae</taxon>
        <taxon>Streptophyta</taxon>
        <taxon>Embryophyta</taxon>
        <taxon>Tracheophyta</taxon>
        <taxon>Spermatophyta</taxon>
        <taxon>Magnoliopsida</taxon>
        <taxon>eudicotyledons</taxon>
        <taxon>Gunneridae</taxon>
        <taxon>Pentapetalae</taxon>
        <taxon>rosids</taxon>
        <taxon>fabids</taxon>
        <taxon>Fagales</taxon>
        <taxon>Fagaceae</taxon>
        <taxon>Quercus</taxon>
    </lineage>
</organism>
<dbReference type="AlphaFoldDB" id="A0A7N2KLC2"/>
<feature type="compositionally biased region" description="Low complexity" evidence="3">
    <location>
        <begin position="19"/>
        <end position="33"/>
    </location>
</feature>
<accession>A0A7N2KLC2</accession>
<dbReference type="GeneID" id="115977048"/>
<dbReference type="PANTHER" id="PTHR11208">
    <property type="entry name" value="RNA-BINDING PROTEIN RELATED"/>
    <property type="match status" value="1"/>
</dbReference>
<feature type="region of interest" description="Disordered" evidence="3">
    <location>
        <begin position="128"/>
        <end position="147"/>
    </location>
</feature>
<dbReference type="InterPro" id="IPR004087">
    <property type="entry name" value="KH_dom"/>
</dbReference>
<dbReference type="Pfam" id="PF22675">
    <property type="entry name" value="KH-I_KHDC4-BBP"/>
    <property type="match status" value="1"/>
</dbReference>
<feature type="compositionally biased region" description="Polar residues" evidence="3">
    <location>
        <begin position="801"/>
        <end position="811"/>
    </location>
</feature>
<dbReference type="SMART" id="SM00322">
    <property type="entry name" value="KH"/>
    <property type="match status" value="1"/>
</dbReference>
<feature type="compositionally biased region" description="Low complexity" evidence="3">
    <location>
        <begin position="495"/>
        <end position="507"/>
    </location>
</feature>
<feature type="compositionally biased region" description="Polar residues" evidence="3">
    <location>
        <begin position="658"/>
        <end position="688"/>
    </location>
</feature>
<feature type="compositionally biased region" description="Basic and acidic residues" evidence="3">
    <location>
        <begin position="130"/>
        <end position="147"/>
    </location>
</feature>
<feature type="region of interest" description="Disordered" evidence="3">
    <location>
        <begin position="1"/>
        <end position="33"/>
    </location>
</feature>
<proteinExistence type="predicted"/>
<dbReference type="PROSITE" id="PS50084">
    <property type="entry name" value="KH_TYPE_1"/>
    <property type="match status" value="1"/>
</dbReference>
<feature type="region of interest" description="Disordered" evidence="3">
    <location>
        <begin position="726"/>
        <end position="751"/>
    </location>
</feature>
<feature type="domain" description="K Homology" evidence="4">
    <location>
        <begin position="176"/>
        <end position="271"/>
    </location>
</feature>
<evidence type="ECO:0000313" key="6">
    <source>
        <dbReference type="Proteomes" id="UP000594261"/>
    </source>
</evidence>
<dbReference type="KEGG" id="qlo:115977048"/>
<dbReference type="InterPro" id="IPR036612">
    <property type="entry name" value="KH_dom_type_1_sf"/>
</dbReference>
<dbReference type="Gramene" id="QL01p007989:mrna">
    <property type="protein sequence ID" value="QL01p007989:mrna"/>
    <property type="gene ID" value="QL01p007989"/>
</dbReference>
<reference evidence="5" key="2">
    <citation type="submission" date="2021-01" db="UniProtKB">
        <authorList>
            <consortium name="EnsemblPlants"/>
        </authorList>
    </citation>
    <scope>IDENTIFICATION</scope>
</reference>
<evidence type="ECO:0000256" key="2">
    <source>
        <dbReference type="PROSITE-ProRule" id="PRU00117"/>
    </source>
</evidence>
<dbReference type="FunCoup" id="A0A7N2KLC2">
    <property type="interactions" value="1143"/>
</dbReference>
<gene>
    <name evidence="5" type="primary">LOC115977048</name>
</gene>
<dbReference type="Proteomes" id="UP000594261">
    <property type="component" value="Chromosome 1"/>
</dbReference>
<feature type="compositionally biased region" description="Polar residues" evidence="3">
    <location>
        <begin position="476"/>
        <end position="494"/>
    </location>
</feature>
<dbReference type="GO" id="GO:0048024">
    <property type="term" value="P:regulation of mRNA splicing, via spliceosome"/>
    <property type="evidence" value="ECO:0007669"/>
    <property type="project" value="TreeGrafter"/>
</dbReference>
<evidence type="ECO:0000256" key="3">
    <source>
        <dbReference type="SAM" id="MobiDB-lite"/>
    </source>
</evidence>
<dbReference type="OMA" id="MNIMPRN"/>
<dbReference type="RefSeq" id="XP_030954544.1">
    <property type="nucleotide sequence ID" value="XM_031098684.1"/>
</dbReference>
<dbReference type="InterPro" id="IPR045071">
    <property type="entry name" value="BBP-like"/>
</dbReference>
<feature type="region of interest" description="Disordered" evidence="3">
    <location>
        <begin position="60"/>
        <end position="80"/>
    </location>
</feature>
<keyword evidence="6" id="KW-1185">Reference proteome</keyword>
<feature type="compositionally biased region" description="Polar residues" evidence="3">
    <location>
        <begin position="1"/>
        <end position="18"/>
    </location>
</feature>
<evidence type="ECO:0000313" key="5">
    <source>
        <dbReference type="EnsemblPlants" id="QL01p007989:mrna"/>
    </source>
</evidence>
<reference evidence="5 6" key="1">
    <citation type="journal article" date="2016" name="G3 (Bethesda)">
        <title>First Draft Assembly and Annotation of the Genome of a California Endemic Oak Quercus lobata Nee (Fagaceae).</title>
        <authorList>
            <person name="Sork V.L."/>
            <person name="Fitz-Gibbon S.T."/>
            <person name="Puiu D."/>
            <person name="Crepeau M."/>
            <person name="Gugger P.F."/>
            <person name="Sherman R."/>
            <person name="Stevens K."/>
            <person name="Langley C.H."/>
            <person name="Pellegrini M."/>
            <person name="Salzberg S.L."/>
        </authorList>
    </citation>
    <scope>NUCLEOTIDE SEQUENCE [LARGE SCALE GENOMIC DNA]</scope>
    <source>
        <strain evidence="5 6">cv. SW786</strain>
    </source>
</reference>